<protein>
    <submittedName>
        <fullName evidence="1">Uncharacterized protein</fullName>
    </submittedName>
</protein>
<sequence length="361" mass="39944">MNAPGASTSDPSQHKIKRVTINTSLSTLSPTHHEAMNTATVPVQPGARGGRVLDMRDVILWQQEQAQRQGELGFTTNFPDPSEIFKPFTINPDTEDELPAEDRAAVVAAMQETHRAIIQLHQRKILMDEAGPLLARTEMSVNQKLLAAGVPEQELPNKSLRQKIVQLVELKEPPPKKNFAAVLVDIASTIKGRSHMLEVNLPLKAFLAEVYALLDEVVKALLSEKGLSYERGGAWKYQLVDQIQSQLLMHRSLPLETDLDYKLMLQQMSRVGDGEAPVAVLTQGGLARPINISGANAKAKARGHSMSDALEVSDEDDNVFGVLDEDGKPFFEPLDMDRMSKKYARIGDDLTEENGIHGFWR</sequence>
<evidence type="ECO:0000313" key="2">
    <source>
        <dbReference type="Proteomes" id="UP000578531"/>
    </source>
</evidence>
<organism evidence="1 2">
    <name type="scientific">Letharia columbiana</name>
    <dbReference type="NCBI Taxonomy" id="112416"/>
    <lineage>
        <taxon>Eukaryota</taxon>
        <taxon>Fungi</taxon>
        <taxon>Dikarya</taxon>
        <taxon>Ascomycota</taxon>
        <taxon>Pezizomycotina</taxon>
        <taxon>Lecanoromycetes</taxon>
        <taxon>OSLEUM clade</taxon>
        <taxon>Lecanoromycetidae</taxon>
        <taxon>Lecanorales</taxon>
        <taxon>Lecanorineae</taxon>
        <taxon>Parmeliaceae</taxon>
        <taxon>Letharia</taxon>
    </lineage>
</organism>
<comment type="caution">
    <text evidence="1">The sequence shown here is derived from an EMBL/GenBank/DDBJ whole genome shotgun (WGS) entry which is preliminary data.</text>
</comment>
<dbReference type="EMBL" id="JACCJC010000074">
    <property type="protein sequence ID" value="KAF6228809.1"/>
    <property type="molecule type" value="Genomic_DNA"/>
</dbReference>
<gene>
    <name evidence="1" type="ORF">HO173_011657</name>
</gene>
<name>A0A8H6CSH2_9LECA</name>
<accession>A0A8H6CSH2</accession>
<dbReference type="Proteomes" id="UP000578531">
    <property type="component" value="Unassembled WGS sequence"/>
</dbReference>
<proteinExistence type="predicted"/>
<dbReference type="GeneID" id="59293299"/>
<dbReference type="AlphaFoldDB" id="A0A8H6CSH2"/>
<evidence type="ECO:0000313" key="1">
    <source>
        <dbReference type="EMBL" id="KAF6228809.1"/>
    </source>
</evidence>
<keyword evidence="2" id="KW-1185">Reference proteome</keyword>
<dbReference type="RefSeq" id="XP_037159624.1">
    <property type="nucleotide sequence ID" value="XM_037313536.1"/>
</dbReference>
<reference evidence="1 2" key="1">
    <citation type="journal article" date="2020" name="Genomics">
        <title>Complete, high-quality genomes from long-read metagenomic sequencing of two wolf lichen thalli reveals enigmatic genome architecture.</title>
        <authorList>
            <person name="McKenzie S.K."/>
            <person name="Walston R.F."/>
            <person name="Allen J.L."/>
        </authorList>
    </citation>
    <scope>NUCLEOTIDE SEQUENCE [LARGE SCALE GENOMIC DNA]</scope>
    <source>
        <strain evidence="1">WasteWater2</strain>
    </source>
</reference>
<dbReference type="OrthoDB" id="5362945at2759"/>